<dbReference type="GO" id="GO:0036064">
    <property type="term" value="C:ciliary basal body"/>
    <property type="evidence" value="ECO:0007669"/>
    <property type="project" value="TreeGrafter"/>
</dbReference>
<dbReference type="InterPro" id="IPR028172">
    <property type="entry name" value="FT20"/>
</dbReference>
<dbReference type="GO" id="GO:0061512">
    <property type="term" value="P:protein localization to cilium"/>
    <property type="evidence" value="ECO:0007669"/>
    <property type="project" value="TreeGrafter"/>
</dbReference>
<reference evidence="5" key="1">
    <citation type="submission" date="2023-07" db="EMBL/GenBank/DDBJ databases">
        <authorList>
            <consortium name="CYATHOMIX"/>
        </authorList>
    </citation>
    <scope>NUCLEOTIDE SEQUENCE</scope>
    <source>
        <strain evidence="5">N/A</strain>
    </source>
</reference>
<keyword evidence="6" id="KW-1185">Reference proteome</keyword>
<accession>A0AA36GHS6</accession>
<dbReference type="GO" id="GO:0097730">
    <property type="term" value="C:non-motile cilium"/>
    <property type="evidence" value="ECO:0007669"/>
    <property type="project" value="TreeGrafter"/>
</dbReference>
<dbReference type="PANTHER" id="PTHR31978">
    <property type="entry name" value="INTRAFLAGELLAR TRANSPORT PROTEIN 20 HOMOLOG"/>
    <property type="match status" value="1"/>
</dbReference>
<dbReference type="GO" id="GO:0005813">
    <property type="term" value="C:centrosome"/>
    <property type="evidence" value="ECO:0007669"/>
    <property type="project" value="TreeGrafter"/>
</dbReference>
<evidence type="ECO:0000256" key="3">
    <source>
        <dbReference type="ARBA" id="ARBA00023273"/>
    </source>
</evidence>
<feature type="coiled-coil region" evidence="4">
    <location>
        <begin position="110"/>
        <end position="137"/>
    </location>
</feature>
<dbReference type="GO" id="GO:0005737">
    <property type="term" value="C:cytoplasm"/>
    <property type="evidence" value="ECO:0007669"/>
    <property type="project" value="TreeGrafter"/>
</dbReference>
<dbReference type="GO" id="GO:0060271">
    <property type="term" value="P:cilium assembly"/>
    <property type="evidence" value="ECO:0007669"/>
    <property type="project" value="TreeGrafter"/>
</dbReference>
<name>A0AA36GHS6_CYLNA</name>
<evidence type="ECO:0000256" key="1">
    <source>
        <dbReference type="ARBA" id="ARBA00004138"/>
    </source>
</evidence>
<gene>
    <name evidence="5" type="ORF">CYNAS_LOCUS5124</name>
</gene>
<keyword evidence="3" id="KW-0966">Cell projection</keyword>
<protein>
    <submittedName>
        <fullName evidence="5">Uncharacterized protein</fullName>
    </submittedName>
</protein>
<comment type="caution">
    <text evidence="5">The sequence shown here is derived from an EMBL/GenBank/DDBJ whole genome shotgun (WGS) entry which is preliminary data.</text>
</comment>
<dbReference type="AlphaFoldDB" id="A0AA36GHS6"/>
<organism evidence="5 6">
    <name type="scientific">Cylicocyclus nassatus</name>
    <name type="common">Nematode worm</name>
    <dbReference type="NCBI Taxonomy" id="53992"/>
    <lineage>
        <taxon>Eukaryota</taxon>
        <taxon>Metazoa</taxon>
        <taxon>Ecdysozoa</taxon>
        <taxon>Nematoda</taxon>
        <taxon>Chromadorea</taxon>
        <taxon>Rhabditida</taxon>
        <taxon>Rhabditina</taxon>
        <taxon>Rhabditomorpha</taxon>
        <taxon>Strongyloidea</taxon>
        <taxon>Strongylidae</taxon>
        <taxon>Cylicocyclus</taxon>
    </lineage>
</organism>
<evidence type="ECO:0000313" key="6">
    <source>
        <dbReference type="Proteomes" id="UP001176961"/>
    </source>
</evidence>
<dbReference type="Pfam" id="PF14931">
    <property type="entry name" value="IFT20"/>
    <property type="match status" value="1"/>
</dbReference>
<dbReference type="GO" id="GO:0030990">
    <property type="term" value="C:intraciliary transport particle"/>
    <property type="evidence" value="ECO:0007669"/>
    <property type="project" value="TreeGrafter"/>
</dbReference>
<evidence type="ECO:0000313" key="5">
    <source>
        <dbReference type="EMBL" id="CAJ0593141.1"/>
    </source>
</evidence>
<dbReference type="PANTHER" id="PTHR31978:SF1">
    <property type="entry name" value="INTRAFLAGELLAR TRANSPORT PROTEIN 20 HOMOLOG"/>
    <property type="match status" value="1"/>
</dbReference>
<dbReference type="Proteomes" id="UP001176961">
    <property type="component" value="Unassembled WGS sequence"/>
</dbReference>
<sequence length="144" mass="16272">MICRSSGVPEIKTMTDEILNRAGIHIDEMNRIRLMDPEISDTLGDLRSQSRDSAAQMTSFRTTTDGLIKAFEELATLVEAEKLRAMAARSAFQSADKARSVDSQQLQIVIRERQVELERLRVELASLQAVEQEQKDIMQQIIHG</sequence>
<comment type="subcellular location">
    <subcellularLocation>
        <location evidence="1">Cell projection</location>
        <location evidence="1">Cilium</location>
    </subcellularLocation>
</comment>
<evidence type="ECO:0000256" key="2">
    <source>
        <dbReference type="ARBA" id="ARBA00023054"/>
    </source>
</evidence>
<evidence type="ECO:0000256" key="4">
    <source>
        <dbReference type="SAM" id="Coils"/>
    </source>
</evidence>
<dbReference type="GO" id="GO:0097546">
    <property type="term" value="C:ciliary base"/>
    <property type="evidence" value="ECO:0007669"/>
    <property type="project" value="TreeGrafter"/>
</dbReference>
<dbReference type="EMBL" id="CATQJL010000112">
    <property type="protein sequence ID" value="CAJ0593141.1"/>
    <property type="molecule type" value="Genomic_DNA"/>
</dbReference>
<proteinExistence type="predicted"/>
<keyword evidence="2 4" id="KW-0175">Coiled coil</keyword>